<dbReference type="EMBL" id="AMCI01000007">
    <property type="protein sequence ID" value="EJX10993.1"/>
    <property type="molecule type" value="Genomic_DNA"/>
</dbReference>
<dbReference type="InterPro" id="IPR027417">
    <property type="entry name" value="P-loop_NTPase"/>
</dbReference>
<keyword evidence="2" id="KW-0067">ATP-binding</keyword>
<reference evidence="2" key="1">
    <citation type="journal article" date="2012" name="PLoS ONE">
        <title>Gene sets for utilization of primary and secondary nutrition supplies in the distal gut of endangered iberian lynx.</title>
        <authorList>
            <person name="Alcaide M."/>
            <person name="Messina E."/>
            <person name="Richter M."/>
            <person name="Bargiela R."/>
            <person name="Peplies J."/>
            <person name="Huws S.A."/>
            <person name="Newbold C.J."/>
            <person name="Golyshin P.N."/>
            <person name="Simon M.A."/>
            <person name="Lopez G."/>
            <person name="Yakimov M.M."/>
            <person name="Ferrer M."/>
        </authorList>
    </citation>
    <scope>NUCLEOTIDE SEQUENCE</scope>
</reference>
<dbReference type="Pfam" id="PF04851">
    <property type="entry name" value="ResIII"/>
    <property type="match status" value="1"/>
</dbReference>
<sequence>MTVGINPIFEEFVKAAQPKRGLFVIPLPTGSGKTYHSCLLMAEELKKGHARQIVYVTDAKKQLEATVEEIRNHLRNNGVVLNKQELIRVYSQEEQWERAFKDPDLCMQMEATRFFAGDRAFMNLKRLYAYTATTEELADEIARNRIRLMDKIRKEILAPIRQQYHKESDEVIASHILNAYPVLEVLYPELSFYRCKVMVLTAAKLHTTVSPKLVRKGTQPYWKRFVNTLVIVDESDRVKEAAMKRLFECECGRRRRFNFWGLCHFITQHYKDVLDLQYMPEWRAHKLNIQAMVAEIEQKKREYIDSMAPQKILSGIELKENVNQGNFIFYDEDQTFSAENVVLAVHSIPDENTSYLLSQQQSQDQCDLTLSVVANRIILFLKNFVQIVDRHAEAYASVENELRREKGTPISVDLEGELAFYHLLKYMGVNEGNTEYRLALQELRNGTIFQTSHVSLGNGWDDRSIYEKGVSFIEVYSRDNDRYSCSFDYHEMRCMPENVLLDLVKQNRVILCSATADIQTPIHNYDFNALIRRGVSVERMDSAALARIESYLEPNYAYPSLSFSLYSEEESAPEDTLKDYLGPCSEALKDCWDFIKDDSGKIDANKAARIVNMIRHYLNFLQNPEARAWLYFQPFSYIGKSGLGIKKTLKGGSIN</sequence>
<name>J9H4J5_9ZZZZ</name>
<comment type="caution">
    <text evidence="2">The sequence shown here is derived from an EMBL/GenBank/DDBJ whole genome shotgun (WGS) entry which is preliminary data.</text>
</comment>
<dbReference type="GO" id="GO:0004386">
    <property type="term" value="F:helicase activity"/>
    <property type="evidence" value="ECO:0007669"/>
    <property type="project" value="UniProtKB-KW"/>
</dbReference>
<dbReference type="SUPFAM" id="SSF52540">
    <property type="entry name" value="P-loop containing nucleoside triphosphate hydrolases"/>
    <property type="match status" value="1"/>
</dbReference>
<evidence type="ECO:0000259" key="1">
    <source>
        <dbReference type="Pfam" id="PF04851"/>
    </source>
</evidence>
<gene>
    <name evidence="2" type="ORF">EVA_00267</name>
</gene>
<feature type="domain" description="Helicase/UvrB N-terminal" evidence="1">
    <location>
        <begin position="10"/>
        <end position="78"/>
    </location>
</feature>
<dbReference type="GO" id="GO:0016787">
    <property type="term" value="F:hydrolase activity"/>
    <property type="evidence" value="ECO:0007669"/>
    <property type="project" value="InterPro"/>
</dbReference>
<keyword evidence="2" id="KW-0347">Helicase</keyword>
<dbReference type="InterPro" id="IPR006935">
    <property type="entry name" value="Helicase/UvrB_N"/>
</dbReference>
<dbReference type="Gene3D" id="3.40.50.300">
    <property type="entry name" value="P-loop containing nucleotide triphosphate hydrolases"/>
    <property type="match status" value="1"/>
</dbReference>
<keyword evidence="2" id="KW-0378">Hydrolase</keyword>
<evidence type="ECO:0000313" key="2">
    <source>
        <dbReference type="EMBL" id="EJX10993.1"/>
    </source>
</evidence>
<dbReference type="GO" id="GO:0003677">
    <property type="term" value="F:DNA binding"/>
    <property type="evidence" value="ECO:0007669"/>
    <property type="project" value="InterPro"/>
</dbReference>
<keyword evidence="2" id="KW-0547">Nucleotide-binding</keyword>
<protein>
    <submittedName>
        <fullName evidence="2">Protein containing DNA/RNA helicase, DEAD/DEAH box type</fullName>
    </submittedName>
</protein>
<organism evidence="2">
    <name type="scientific">gut metagenome</name>
    <dbReference type="NCBI Taxonomy" id="749906"/>
    <lineage>
        <taxon>unclassified sequences</taxon>
        <taxon>metagenomes</taxon>
        <taxon>organismal metagenomes</taxon>
    </lineage>
</organism>
<dbReference type="AlphaFoldDB" id="J9H4J5"/>
<accession>J9H4J5</accession>
<proteinExistence type="predicted"/>
<dbReference type="GO" id="GO:0005524">
    <property type="term" value="F:ATP binding"/>
    <property type="evidence" value="ECO:0007669"/>
    <property type="project" value="InterPro"/>
</dbReference>